<feature type="chain" id="PRO_5039693782" evidence="3">
    <location>
        <begin position="34"/>
        <end position="384"/>
    </location>
</feature>
<dbReference type="OrthoDB" id="8287616at2"/>
<comment type="caution">
    <text evidence="5">The sequence shown here is derived from an EMBL/GenBank/DDBJ whole genome shotgun (WGS) entry which is preliminary data.</text>
</comment>
<evidence type="ECO:0000256" key="3">
    <source>
        <dbReference type="SAM" id="SignalP"/>
    </source>
</evidence>
<reference evidence="5 6" key="1">
    <citation type="submission" date="2018-09" db="EMBL/GenBank/DDBJ databases">
        <title>Genome sequencing of Nocardioides immobilis CCTCC AB 2017083 for comparison to Nocardioides silvaticus.</title>
        <authorList>
            <person name="Li C."/>
            <person name="Wang G."/>
        </authorList>
    </citation>
    <scope>NUCLEOTIDE SEQUENCE [LARGE SCALE GENOMIC DNA]</scope>
    <source>
        <strain evidence="5 6">CCTCC AB 2017083</strain>
    </source>
</reference>
<dbReference type="PROSITE" id="PS51257">
    <property type="entry name" value="PROKAR_LIPOPROTEIN"/>
    <property type="match status" value="1"/>
</dbReference>
<keyword evidence="3" id="KW-0732">Signal</keyword>
<organism evidence="5 6">
    <name type="scientific">Nocardioides immobilis</name>
    <dbReference type="NCBI Taxonomy" id="2049295"/>
    <lineage>
        <taxon>Bacteria</taxon>
        <taxon>Bacillati</taxon>
        <taxon>Actinomycetota</taxon>
        <taxon>Actinomycetes</taxon>
        <taxon>Propionibacteriales</taxon>
        <taxon>Nocardioidaceae</taxon>
        <taxon>Nocardioides</taxon>
    </lineage>
</organism>
<dbReference type="EMBL" id="QXGH01000018">
    <property type="protein sequence ID" value="RHW26249.1"/>
    <property type="molecule type" value="Genomic_DNA"/>
</dbReference>
<sequence length="384" mass="40227">MRRFHGTTSVRSRPRKSTALAAAGAAVAALTLAACGSSSEGGSGSGGAADQDALDEVLSQDFTLPYPTEPVDLGKHTVTFINLGVAAGGNAEVQADQVEVIEKAGWTVDGPYDGEFTPSVQATLIEQAVLRGTDGIILGSIPPHTVPEAIKSAQDAGIPIVCNECKPSDPVDGVTLVGSSAESLVQHQIPMVLAAVNKDDATIVLVTNEAATVVANNAEQERLIGEQCPDCTVVQVPYANSDIGKPTVPSFTNMLREYPPGTIDAVITPFTPGTTAMVNLAEQAGRDDFKIFDTYGDAPIGQQIADGEHAPLLAGTVLISQLFVAYADVDALARVFNGQEVPDYGNNPAVPIMQQNAADYVNEDGRWVPEDMQSAFYEQWGLSS</sequence>
<evidence type="ECO:0000259" key="4">
    <source>
        <dbReference type="Pfam" id="PF13407"/>
    </source>
</evidence>
<dbReference type="Proteomes" id="UP000283644">
    <property type="component" value="Unassembled WGS sequence"/>
</dbReference>
<evidence type="ECO:0000313" key="5">
    <source>
        <dbReference type="EMBL" id="RHW26249.1"/>
    </source>
</evidence>
<name>A0A417Y0S4_9ACTN</name>
<evidence type="ECO:0000313" key="6">
    <source>
        <dbReference type="Proteomes" id="UP000283644"/>
    </source>
</evidence>
<dbReference type="PANTHER" id="PTHR30036">
    <property type="entry name" value="D-XYLOSE-BINDING PERIPLASMIC PROTEIN"/>
    <property type="match status" value="1"/>
</dbReference>
<dbReference type="RefSeq" id="WP_118926035.1">
    <property type="nucleotide sequence ID" value="NZ_QXGH01000018.1"/>
</dbReference>
<dbReference type="InterPro" id="IPR050555">
    <property type="entry name" value="Bact_Solute-Bind_Prot2"/>
</dbReference>
<dbReference type="InterPro" id="IPR028082">
    <property type="entry name" value="Peripla_BP_I"/>
</dbReference>
<comment type="subcellular location">
    <subcellularLocation>
        <location evidence="1">Cell envelope</location>
    </subcellularLocation>
</comment>
<gene>
    <name evidence="5" type="ORF">D0Z08_14855</name>
</gene>
<feature type="domain" description="Periplasmic binding protein" evidence="4">
    <location>
        <begin position="98"/>
        <end position="340"/>
    </location>
</feature>
<dbReference type="PANTHER" id="PTHR30036:SF7">
    <property type="entry name" value="ABC TRANSPORTER PERIPLASMIC-BINDING PROTEIN YPHF"/>
    <property type="match status" value="1"/>
</dbReference>
<dbReference type="GO" id="GO:0030288">
    <property type="term" value="C:outer membrane-bounded periplasmic space"/>
    <property type="evidence" value="ECO:0007669"/>
    <property type="project" value="TreeGrafter"/>
</dbReference>
<keyword evidence="6" id="KW-1185">Reference proteome</keyword>
<evidence type="ECO:0000256" key="2">
    <source>
        <dbReference type="ARBA" id="ARBA00007639"/>
    </source>
</evidence>
<comment type="similarity">
    <text evidence="2">Belongs to the bacterial solute-binding protein 2 family.</text>
</comment>
<dbReference type="GO" id="GO:0030246">
    <property type="term" value="F:carbohydrate binding"/>
    <property type="evidence" value="ECO:0007669"/>
    <property type="project" value="TreeGrafter"/>
</dbReference>
<accession>A0A417Y0S4</accession>
<dbReference type="Pfam" id="PF13407">
    <property type="entry name" value="Peripla_BP_4"/>
    <property type="match status" value="1"/>
</dbReference>
<dbReference type="Gene3D" id="3.40.50.2300">
    <property type="match status" value="2"/>
</dbReference>
<evidence type="ECO:0000256" key="1">
    <source>
        <dbReference type="ARBA" id="ARBA00004196"/>
    </source>
</evidence>
<protein>
    <submittedName>
        <fullName evidence="5">Sugar ABC transporter substrate-binding protein</fullName>
    </submittedName>
</protein>
<dbReference type="SUPFAM" id="SSF53822">
    <property type="entry name" value="Periplasmic binding protein-like I"/>
    <property type="match status" value="1"/>
</dbReference>
<dbReference type="AlphaFoldDB" id="A0A417Y0S4"/>
<feature type="signal peptide" evidence="3">
    <location>
        <begin position="1"/>
        <end position="33"/>
    </location>
</feature>
<dbReference type="InterPro" id="IPR025997">
    <property type="entry name" value="SBP_2_dom"/>
</dbReference>
<proteinExistence type="inferred from homology"/>